<comment type="caution">
    <text evidence="2">The sequence shown here is derived from an EMBL/GenBank/DDBJ whole genome shotgun (WGS) entry which is preliminary data.</text>
</comment>
<proteinExistence type="predicted"/>
<dbReference type="Gene3D" id="3.40.50.10400">
    <property type="entry name" value="Hypothetical protein PA1492"/>
    <property type="match status" value="1"/>
</dbReference>
<reference evidence="2 3" key="1">
    <citation type="submission" date="2018-04" db="EMBL/GenBank/DDBJ databases">
        <title>Genomic Encyclopedia of Type Strains, Phase IV (KMG-IV): sequencing the most valuable type-strain genomes for metagenomic binning, comparative biology and taxonomic classification.</title>
        <authorList>
            <person name="Goeker M."/>
        </authorList>
    </citation>
    <scope>NUCLEOTIDE SEQUENCE [LARGE SCALE GENOMIC DNA]</scope>
    <source>
        <strain evidence="2 3">DSM 26588</strain>
    </source>
</reference>
<dbReference type="AlphaFoldDB" id="A0A2U1CCL1"/>
<gene>
    <name evidence="2" type="ORF">C7373_104265</name>
</gene>
<accession>A0A2U1CCL1</accession>
<sequence length="257" mass="29363">MTVYEQELRKLFEHSNLVDQPQFSGRLCVGDLGKDLRVRAEFLSTHISSQYDAIRLTVLNRTEGVVDRTLLRFQDVWGKKQVPNNPNFRSGVIPHLWDDYGKVEWYAYHPTAADYAALRDAVGQYLSAFRERTPELERSGPKLVYICAPLRGDVTNNVEFARQKAQEVFVEGNIPICPHLLFPPVADPDDPAQDEKARAMGLRLLESCQQMNVYGPVWTDGMWQEIYKAGELGIPVLTDQKTIGRTPPARHPKRKER</sequence>
<dbReference type="GeneID" id="93229008"/>
<dbReference type="Proteomes" id="UP000245778">
    <property type="component" value="Unassembled WGS sequence"/>
</dbReference>
<evidence type="ECO:0000313" key="2">
    <source>
        <dbReference type="EMBL" id="PVY58666.1"/>
    </source>
</evidence>
<evidence type="ECO:0000313" key="3">
    <source>
        <dbReference type="Proteomes" id="UP000245778"/>
    </source>
</evidence>
<evidence type="ECO:0000259" key="1">
    <source>
        <dbReference type="Pfam" id="PF24963"/>
    </source>
</evidence>
<dbReference type="Pfam" id="PF24963">
    <property type="entry name" value="DUF7768"/>
    <property type="match status" value="1"/>
</dbReference>
<dbReference type="EMBL" id="QEKK01000004">
    <property type="protein sequence ID" value="PVY58666.1"/>
    <property type="molecule type" value="Genomic_DNA"/>
</dbReference>
<feature type="domain" description="DUF7768" evidence="1">
    <location>
        <begin position="142"/>
        <end position="237"/>
    </location>
</feature>
<name>A0A2U1CCL1_9FIRM</name>
<protein>
    <recommendedName>
        <fullName evidence="1">DUF7768 domain-containing protein</fullName>
    </recommendedName>
</protein>
<dbReference type="OrthoDB" id="9807423at2"/>
<dbReference type="RefSeq" id="WP_116722048.1">
    <property type="nucleotide sequence ID" value="NZ_CP011524.1"/>
</dbReference>
<dbReference type="InterPro" id="IPR056670">
    <property type="entry name" value="DUF7768"/>
</dbReference>
<organism evidence="2 3">
    <name type="scientific">Intestinimonas butyriciproducens</name>
    <dbReference type="NCBI Taxonomy" id="1297617"/>
    <lineage>
        <taxon>Bacteria</taxon>
        <taxon>Bacillati</taxon>
        <taxon>Bacillota</taxon>
        <taxon>Clostridia</taxon>
        <taxon>Eubacteriales</taxon>
        <taxon>Intestinimonas</taxon>
    </lineage>
</organism>